<name>A0A1I2F600_9ACTN</name>
<accession>A0A1I2F600</accession>
<dbReference type="EMBL" id="FONV01000005">
    <property type="protein sequence ID" value="SFF00046.1"/>
    <property type="molecule type" value="Genomic_DNA"/>
</dbReference>
<proteinExistence type="predicted"/>
<gene>
    <name evidence="1" type="ORF">SAMN05421541_10598</name>
</gene>
<protein>
    <submittedName>
        <fullName evidence="1">Uncharacterized protein</fullName>
    </submittedName>
</protein>
<sequence>MTSIASWEREFEVWDFSVSYSRLLLRSLRDTSPTRVDVLFSNVRFMHLPTQLEQLRIDLVAGHSFGGVDIPNSVKGNWYAINGGQSYIFATHCQWHEDEGNFKSESQFGPFARTD</sequence>
<evidence type="ECO:0000313" key="2">
    <source>
        <dbReference type="Proteomes" id="UP000199645"/>
    </source>
</evidence>
<dbReference type="Proteomes" id="UP000199645">
    <property type="component" value="Unassembled WGS sequence"/>
</dbReference>
<dbReference type="STRING" id="35752.SAMN05421541_10598"/>
<keyword evidence="2" id="KW-1185">Reference proteome</keyword>
<reference evidence="1 2" key="1">
    <citation type="submission" date="2016-10" db="EMBL/GenBank/DDBJ databases">
        <authorList>
            <person name="de Groot N.N."/>
        </authorList>
    </citation>
    <scope>NUCLEOTIDE SEQUENCE [LARGE SCALE GENOMIC DNA]</scope>
    <source>
        <strain evidence="1 2">DSM 43019</strain>
    </source>
</reference>
<evidence type="ECO:0000313" key="1">
    <source>
        <dbReference type="EMBL" id="SFF00046.1"/>
    </source>
</evidence>
<dbReference type="AlphaFoldDB" id="A0A1I2F600"/>
<organism evidence="1 2">
    <name type="scientific">Actinoplanes philippinensis</name>
    <dbReference type="NCBI Taxonomy" id="35752"/>
    <lineage>
        <taxon>Bacteria</taxon>
        <taxon>Bacillati</taxon>
        <taxon>Actinomycetota</taxon>
        <taxon>Actinomycetes</taxon>
        <taxon>Micromonosporales</taxon>
        <taxon>Micromonosporaceae</taxon>
        <taxon>Actinoplanes</taxon>
    </lineage>
</organism>